<proteinExistence type="predicted"/>
<evidence type="ECO:0000313" key="1">
    <source>
        <dbReference type="EMBL" id="HGE99771.1"/>
    </source>
</evidence>
<accession>A0A7C3YQK9</accession>
<reference evidence="1" key="1">
    <citation type="journal article" date="2020" name="mSystems">
        <title>Genome- and Community-Level Interaction Insights into Carbon Utilization and Element Cycling Functions of Hydrothermarchaeota in Hydrothermal Sediment.</title>
        <authorList>
            <person name="Zhou Z."/>
            <person name="Liu Y."/>
            <person name="Xu W."/>
            <person name="Pan J."/>
            <person name="Luo Z.H."/>
            <person name="Li M."/>
        </authorList>
    </citation>
    <scope>NUCLEOTIDE SEQUENCE [LARGE SCALE GENOMIC DNA]</scope>
    <source>
        <strain evidence="1">SpSt-906</strain>
    </source>
</reference>
<dbReference type="AlphaFoldDB" id="A0A7C3YQK9"/>
<protein>
    <submittedName>
        <fullName evidence="1">Uncharacterized protein</fullName>
    </submittedName>
</protein>
<comment type="caution">
    <text evidence="1">The sequence shown here is derived from an EMBL/GenBank/DDBJ whole genome shotgun (WGS) entry which is preliminary data.</text>
</comment>
<dbReference type="EMBL" id="DTMQ01000042">
    <property type="protein sequence ID" value="HGE99771.1"/>
    <property type="molecule type" value="Genomic_DNA"/>
</dbReference>
<organism evidence="1">
    <name type="scientific">candidate division WOR-3 bacterium</name>
    <dbReference type="NCBI Taxonomy" id="2052148"/>
    <lineage>
        <taxon>Bacteria</taxon>
        <taxon>Bacteria division WOR-3</taxon>
    </lineage>
</organism>
<name>A0A7C3YQK9_UNCW3</name>
<sequence length="250" mass="28585">MKSWDELNLEEKREELREMADLLEKGLDAKKVLSKEGGEKVREITRPFFKAIERNLKEKGIDVTFAGDFTEAEKIRDTFDYFNYEGIRVHLALNVKDERHIARKSLWWGYCVWGSKEETEEERKWLEQKGLKGEVVEVEGFGGRYLIHIKGWRSAAQLREEKSPDSLIEEITNDLIDLHQKIYGEELSGKGNKGEDNLKPILNALNTKPFIILSGISGTGKTQIARIISAGMVKEDSPTESGENKSREGK</sequence>
<gene>
    <name evidence="1" type="ORF">ENX07_06880</name>
</gene>